<evidence type="ECO:0000313" key="9">
    <source>
        <dbReference type="Proteomes" id="UP000007879"/>
    </source>
</evidence>
<organism evidence="8">
    <name type="scientific">Amphimedon queenslandica</name>
    <name type="common">Sponge</name>
    <dbReference type="NCBI Taxonomy" id="400682"/>
    <lineage>
        <taxon>Eukaryota</taxon>
        <taxon>Metazoa</taxon>
        <taxon>Porifera</taxon>
        <taxon>Demospongiae</taxon>
        <taxon>Heteroscleromorpha</taxon>
        <taxon>Haplosclerida</taxon>
        <taxon>Niphatidae</taxon>
        <taxon>Amphimedon</taxon>
    </lineage>
</organism>
<feature type="domain" description="THAP-type" evidence="7">
    <location>
        <begin position="6"/>
        <end position="80"/>
    </location>
</feature>
<keyword evidence="9" id="KW-1185">Reference proteome</keyword>
<dbReference type="InterPro" id="IPR026516">
    <property type="entry name" value="THAP1/10"/>
</dbReference>
<gene>
    <name evidence="8" type="primary">109584257</name>
</gene>
<evidence type="ECO:0000256" key="5">
    <source>
        <dbReference type="PROSITE-ProRule" id="PRU00309"/>
    </source>
</evidence>
<accession>A0A1X7U990</accession>
<dbReference type="PANTHER" id="PTHR46600:SF11">
    <property type="entry name" value="THAP DOMAIN-CONTAINING PROTEIN 10"/>
    <property type="match status" value="1"/>
</dbReference>
<feature type="compositionally biased region" description="Acidic residues" evidence="6">
    <location>
        <begin position="188"/>
        <end position="209"/>
    </location>
</feature>
<keyword evidence="4 5" id="KW-0238">DNA-binding</keyword>
<dbReference type="PANTHER" id="PTHR46600">
    <property type="entry name" value="THAP DOMAIN-CONTAINING"/>
    <property type="match status" value="1"/>
</dbReference>
<dbReference type="Pfam" id="PF05485">
    <property type="entry name" value="THAP"/>
    <property type="match status" value="1"/>
</dbReference>
<name>A0A1X7U990_AMPQE</name>
<dbReference type="Proteomes" id="UP000007879">
    <property type="component" value="Unassembled WGS sequence"/>
</dbReference>
<evidence type="ECO:0000256" key="4">
    <source>
        <dbReference type="ARBA" id="ARBA00023125"/>
    </source>
</evidence>
<evidence type="ECO:0000259" key="7">
    <source>
        <dbReference type="PROSITE" id="PS50950"/>
    </source>
</evidence>
<keyword evidence="1" id="KW-0479">Metal-binding</keyword>
<sequence>MKFVVMPYCCAVNCNNRSKKGLGISFFCFPTDPAKRERWIAAIKRDNWSPSEYSRVCSRHFVTGKHSDDPRHVDYAPSIFHYNARADTEDHGAASMERYHRAVKRARNVAVPMTNGQCSDRVTRNAATNQSQQSDTVVNDVCDFPICDIDFGEISSEEDNIAAGVETNRDSGSELGDIPDEDKSTLSESEDDFEEHEWFDDSFNDEDSNDEKLDNDSSDNDEQLPVAEIEQNQDNHIVFLEKDLAESEYEICSLQLDNELSTQSNEEIQTHCSSLSALVQSQAQQILQLKTMYLRSVRESIALRGNKFDASILINDDEKAVLHRLKI</sequence>
<dbReference type="AlphaFoldDB" id="A0A1X7U990"/>
<dbReference type="InterPro" id="IPR038441">
    <property type="entry name" value="THAP_Znf_sf"/>
</dbReference>
<evidence type="ECO:0000256" key="2">
    <source>
        <dbReference type="ARBA" id="ARBA00022771"/>
    </source>
</evidence>
<keyword evidence="3" id="KW-0862">Zinc</keyword>
<proteinExistence type="predicted"/>
<dbReference type="EnsemblMetazoa" id="Aqu2.1.24218_001">
    <property type="protein sequence ID" value="Aqu2.1.24218_001"/>
    <property type="gene ID" value="Aqu2.1.24218"/>
</dbReference>
<dbReference type="InParanoid" id="A0A1X7U990"/>
<evidence type="ECO:0000256" key="1">
    <source>
        <dbReference type="ARBA" id="ARBA00022723"/>
    </source>
</evidence>
<feature type="region of interest" description="Disordered" evidence="6">
    <location>
        <begin position="166"/>
        <end position="221"/>
    </location>
</feature>
<dbReference type="SMART" id="SM00980">
    <property type="entry name" value="THAP"/>
    <property type="match status" value="1"/>
</dbReference>
<protein>
    <recommendedName>
        <fullName evidence="7">THAP-type domain-containing protein</fullName>
    </recommendedName>
</protein>
<reference evidence="9" key="1">
    <citation type="journal article" date="2010" name="Nature">
        <title>The Amphimedon queenslandica genome and the evolution of animal complexity.</title>
        <authorList>
            <person name="Srivastava M."/>
            <person name="Simakov O."/>
            <person name="Chapman J."/>
            <person name="Fahey B."/>
            <person name="Gauthier M.E."/>
            <person name="Mitros T."/>
            <person name="Richards G.S."/>
            <person name="Conaco C."/>
            <person name="Dacre M."/>
            <person name="Hellsten U."/>
            <person name="Larroux C."/>
            <person name="Putnam N.H."/>
            <person name="Stanke M."/>
            <person name="Adamska M."/>
            <person name="Darling A."/>
            <person name="Degnan S.M."/>
            <person name="Oakley T.H."/>
            <person name="Plachetzki D.C."/>
            <person name="Zhai Y."/>
            <person name="Adamski M."/>
            <person name="Calcino A."/>
            <person name="Cummins S.F."/>
            <person name="Goodstein D.M."/>
            <person name="Harris C."/>
            <person name="Jackson D.J."/>
            <person name="Leys S.P."/>
            <person name="Shu S."/>
            <person name="Woodcroft B.J."/>
            <person name="Vervoort M."/>
            <person name="Kosik K.S."/>
            <person name="Manning G."/>
            <person name="Degnan B.M."/>
            <person name="Rokhsar D.S."/>
        </authorList>
    </citation>
    <scope>NUCLEOTIDE SEQUENCE [LARGE SCALE GENOMIC DNA]</scope>
</reference>
<evidence type="ECO:0000313" key="8">
    <source>
        <dbReference type="EnsemblMetazoa" id="Aqu2.1.24218_001"/>
    </source>
</evidence>
<dbReference type="GO" id="GO:0043565">
    <property type="term" value="F:sequence-specific DNA binding"/>
    <property type="evidence" value="ECO:0007669"/>
    <property type="project" value="InterPro"/>
</dbReference>
<dbReference type="PROSITE" id="PS50950">
    <property type="entry name" value="ZF_THAP"/>
    <property type="match status" value="1"/>
</dbReference>
<dbReference type="InterPro" id="IPR006612">
    <property type="entry name" value="THAP_Znf"/>
</dbReference>
<evidence type="ECO:0000256" key="3">
    <source>
        <dbReference type="ARBA" id="ARBA00022833"/>
    </source>
</evidence>
<dbReference type="Gene3D" id="6.20.210.20">
    <property type="entry name" value="THAP domain"/>
    <property type="match status" value="1"/>
</dbReference>
<dbReference type="GO" id="GO:0008270">
    <property type="term" value="F:zinc ion binding"/>
    <property type="evidence" value="ECO:0007669"/>
    <property type="project" value="UniProtKB-KW"/>
</dbReference>
<reference evidence="8" key="2">
    <citation type="submission" date="2017-05" db="UniProtKB">
        <authorList>
            <consortium name="EnsemblMetazoa"/>
        </authorList>
    </citation>
    <scope>IDENTIFICATION</scope>
</reference>
<dbReference type="KEGG" id="aqu:109584257"/>
<dbReference type="EnsemblMetazoa" id="XM_019999940.1">
    <property type="protein sequence ID" value="XP_019855499.1"/>
    <property type="gene ID" value="LOC109584257"/>
</dbReference>
<keyword evidence="2 5" id="KW-0863">Zinc-finger</keyword>
<evidence type="ECO:0000256" key="6">
    <source>
        <dbReference type="SAM" id="MobiDB-lite"/>
    </source>
</evidence>
<dbReference type="OrthoDB" id="6509764at2759"/>
<dbReference type="SUPFAM" id="SSF57716">
    <property type="entry name" value="Glucocorticoid receptor-like (DNA-binding domain)"/>
    <property type="match status" value="1"/>
</dbReference>